<reference evidence="7 8" key="1">
    <citation type="journal article" date="2019" name="Nat. Plants">
        <title>Genome sequencing of Musa balbisiana reveals subgenome evolution and function divergence in polyploid bananas.</title>
        <authorList>
            <person name="Yao X."/>
        </authorList>
    </citation>
    <scope>NUCLEOTIDE SEQUENCE [LARGE SCALE GENOMIC DNA]</scope>
    <source>
        <strain evidence="8">cv. DH-PKW</strain>
        <tissue evidence="7">Leaves</tissue>
    </source>
</reference>
<dbReference type="InterPro" id="IPR011333">
    <property type="entry name" value="SKP1/BTB/POZ_sf"/>
</dbReference>
<comment type="pathway">
    <text evidence="1 4">Protein modification; protein ubiquitination.</text>
</comment>
<dbReference type="Pfam" id="PF03931">
    <property type="entry name" value="Skp1_POZ"/>
    <property type="match status" value="1"/>
</dbReference>
<proteinExistence type="inferred from homology"/>
<dbReference type="InterPro" id="IPR036296">
    <property type="entry name" value="SKP1-like_dim_sf"/>
</dbReference>
<sequence length="157" mass="17583">MARTIKLRSSDGEVFEVEEAVAMESQTIKHVIEDDCADGGITLYNVTSDILVKVIEYCKKHVDAAVGSFIKALGVVDKDLESWDAEFVNVDLATLVDISNAANYLNIEGLLDLTTQAIADNIKGKKPQEIREIFNIKNEFTPEDEERVREENSWAFE</sequence>
<dbReference type="PIRSF" id="PIRSF028729">
    <property type="entry name" value="E3_ubiquit_lig_SCF_Skp"/>
    <property type="match status" value="1"/>
</dbReference>
<dbReference type="SUPFAM" id="SSF54695">
    <property type="entry name" value="POZ domain"/>
    <property type="match status" value="1"/>
</dbReference>
<evidence type="ECO:0000259" key="5">
    <source>
        <dbReference type="Pfam" id="PF01466"/>
    </source>
</evidence>
<dbReference type="InterPro" id="IPR016072">
    <property type="entry name" value="Skp1_comp_dimer"/>
</dbReference>
<evidence type="ECO:0000256" key="4">
    <source>
        <dbReference type="PIRNR" id="PIRNR028729"/>
    </source>
</evidence>
<dbReference type="GO" id="GO:0016567">
    <property type="term" value="P:protein ubiquitination"/>
    <property type="evidence" value="ECO:0007669"/>
    <property type="project" value="UniProtKB-UniRule"/>
</dbReference>
<comment type="caution">
    <text evidence="7">The sequence shown here is derived from an EMBL/GenBank/DDBJ whole genome shotgun (WGS) entry which is preliminary data.</text>
</comment>
<dbReference type="Pfam" id="PF01466">
    <property type="entry name" value="Skp1"/>
    <property type="match status" value="1"/>
</dbReference>
<dbReference type="InterPro" id="IPR001232">
    <property type="entry name" value="SKP1-like"/>
</dbReference>
<evidence type="ECO:0000256" key="3">
    <source>
        <dbReference type="ARBA" id="ARBA00022786"/>
    </source>
</evidence>
<dbReference type="PANTHER" id="PTHR11165">
    <property type="entry name" value="SKP1"/>
    <property type="match status" value="1"/>
</dbReference>
<dbReference type="STRING" id="52838.A0A4S8J273"/>
<dbReference type="UniPathway" id="UPA00143"/>
<comment type="function">
    <text evidence="4">Involved in ubiquitination and subsequent proteasomal degradation of target proteins. Together with CUL1, RBX1 and a F-box protein, it forms a SCF E3 ubiquitin ligase complex. The functional specificity of this complex depends on the type of F-box protein. In the SCF complex, it serves as an adapter that links the F-box protein to CUL1.</text>
</comment>
<dbReference type="Gene3D" id="3.30.710.10">
    <property type="entry name" value="Potassium Channel Kv1.1, Chain A"/>
    <property type="match status" value="1"/>
</dbReference>
<dbReference type="InterPro" id="IPR016073">
    <property type="entry name" value="Skp1_comp_POZ"/>
</dbReference>
<feature type="domain" description="SKP1 component dimerisation" evidence="5">
    <location>
        <begin position="109"/>
        <end position="155"/>
    </location>
</feature>
<organism evidence="7 8">
    <name type="scientific">Musa balbisiana</name>
    <name type="common">Banana</name>
    <dbReference type="NCBI Taxonomy" id="52838"/>
    <lineage>
        <taxon>Eukaryota</taxon>
        <taxon>Viridiplantae</taxon>
        <taxon>Streptophyta</taxon>
        <taxon>Embryophyta</taxon>
        <taxon>Tracheophyta</taxon>
        <taxon>Spermatophyta</taxon>
        <taxon>Magnoliopsida</taxon>
        <taxon>Liliopsida</taxon>
        <taxon>Zingiberales</taxon>
        <taxon>Musaceae</taxon>
        <taxon>Musa</taxon>
    </lineage>
</organism>
<evidence type="ECO:0000313" key="7">
    <source>
        <dbReference type="EMBL" id="THU55448.1"/>
    </source>
</evidence>
<dbReference type="Proteomes" id="UP000317650">
    <property type="component" value="Chromosome 11"/>
</dbReference>
<dbReference type="InterPro" id="IPR016897">
    <property type="entry name" value="SKP1"/>
</dbReference>
<comment type="similarity">
    <text evidence="2 4">Belongs to the SKP1 family.</text>
</comment>
<dbReference type="AlphaFoldDB" id="A0A4S8J273"/>
<dbReference type="GO" id="GO:0006511">
    <property type="term" value="P:ubiquitin-dependent protein catabolic process"/>
    <property type="evidence" value="ECO:0007669"/>
    <property type="project" value="InterPro"/>
</dbReference>
<dbReference type="CDD" id="cd18322">
    <property type="entry name" value="BTB_POZ_SKP1"/>
    <property type="match status" value="1"/>
</dbReference>
<feature type="domain" description="SKP1 component POZ" evidence="6">
    <location>
        <begin position="4"/>
        <end position="62"/>
    </location>
</feature>
<protein>
    <recommendedName>
        <fullName evidence="4">SKP1-like protein</fullName>
    </recommendedName>
</protein>
<accession>A0A4S8J273</accession>
<dbReference type="GO" id="GO:0009867">
    <property type="term" value="P:jasmonic acid mediated signaling pathway"/>
    <property type="evidence" value="ECO:0007669"/>
    <property type="project" value="UniProtKB-ARBA"/>
</dbReference>
<dbReference type="FunFam" id="3.30.710.10:FF:000026">
    <property type="entry name" value="E3 ubiquitin ligase complex SCF subunit"/>
    <property type="match status" value="1"/>
</dbReference>
<evidence type="ECO:0000259" key="6">
    <source>
        <dbReference type="Pfam" id="PF03931"/>
    </source>
</evidence>
<dbReference type="EMBL" id="PYDT01000007">
    <property type="protein sequence ID" value="THU55448.1"/>
    <property type="molecule type" value="Genomic_DNA"/>
</dbReference>
<name>A0A4S8J273_MUSBA</name>
<keyword evidence="8" id="KW-1185">Reference proteome</keyword>
<keyword evidence="3 4" id="KW-0833">Ubl conjugation pathway</keyword>
<gene>
    <name evidence="7" type="ORF">C4D60_Mb11t06650</name>
</gene>
<comment type="subunit">
    <text evidence="4">Part of a SCF (SKP1-cullin-F-box) protein ligase complex.</text>
</comment>
<dbReference type="SMART" id="SM00512">
    <property type="entry name" value="Skp1"/>
    <property type="match status" value="1"/>
</dbReference>
<evidence type="ECO:0000256" key="1">
    <source>
        <dbReference type="ARBA" id="ARBA00004906"/>
    </source>
</evidence>
<evidence type="ECO:0000256" key="2">
    <source>
        <dbReference type="ARBA" id="ARBA00009993"/>
    </source>
</evidence>
<dbReference type="SUPFAM" id="SSF81382">
    <property type="entry name" value="Skp1 dimerisation domain-like"/>
    <property type="match status" value="1"/>
</dbReference>
<evidence type="ECO:0000313" key="8">
    <source>
        <dbReference type="Proteomes" id="UP000317650"/>
    </source>
</evidence>